<evidence type="ECO:0000313" key="4">
    <source>
        <dbReference type="EMBL" id="MFC7242999.1"/>
    </source>
</evidence>
<proteinExistence type="predicted"/>
<organism evidence="4 5">
    <name type="scientific">Catellatospora aurea</name>
    <dbReference type="NCBI Taxonomy" id="1337874"/>
    <lineage>
        <taxon>Bacteria</taxon>
        <taxon>Bacillati</taxon>
        <taxon>Actinomycetota</taxon>
        <taxon>Actinomycetes</taxon>
        <taxon>Micromonosporales</taxon>
        <taxon>Micromonosporaceae</taxon>
        <taxon>Catellatospora</taxon>
    </lineage>
</organism>
<name>A0ABW2GSQ5_9ACTN</name>
<evidence type="ECO:0000256" key="2">
    <source>
        <dbReference type="SAM" id="MobiDB-lite"/>
    </source>
</evidence>
<dbReference type="PANTHER" id="PTHR32305">
    <property type="match status" value="1"/>
</dbReference>
<dbReference type="Pfam" id="PF25023">
    <property type="entry name" value="TEN_YD-shell"/>
    <property type="match status" value="1"/>
</dbReference>
<protein>
    <submittedName>
        <fullName evidence="4">Nucleic acid/nucleotide deaminase domain-containing protein</fullName>
    </submittedName>
</protein>
<sequence>MSALLMVTLAYVPAQAGQDHGAPAVERQAGPAKGAGRAAEIPKRDPSADKTMRKPDSVVWPAGGAADVDAMSVDTSLQEVGGLPFDIARGAEGHAADAPRKVRVKVLQQAVSQALAVDAPVFKVYRTDGEPNARKVNVRIGYGRFAHARGGDWGARLRMVALPACALTAPDKPECRTGRPLVTINDSGAQTLSAEVDAAAAESGAMAFTMMAGEASVQGDFKATKLAPSSSWSTSLSSGAFTWTYPIRTPGTPGGLGPSIALSYSSQTVDGRTTATNNQGSWLGEGFSYEPGYIERQYKSCDDDGHEDSAEKCWAFQNGTMMLSGRSGTLVKVTDNLWRLSDDDGSKIERLTGASNGDNDGEHWRVTTTDGTQYYFGKNRLPGWSTGKEVTESVWTVPVFGDDSGEPCHDSGGFADSWCNQAWRWNLDYVVDPRGNVVSYFYDAETNHYARSGKTDVDGTAYHRGGWLARIDYGQRDQQVYSTSAPARVVFHTAERCIPGGSVDCDPGDLDEDTAASWPDVPEDLICAANTHCEWTQSAATFFTRKRLTKIETQIRQGAGWSPVESWALEHEFKVNDDNSRTLWLKKITNTGHWGDPDITLPATELEGIQLPNRIVKTGDNLGPLIRYRLATVKTDSGAQISVNYAPADCSKDNLPTPGNSDRRCFPVIWNPLGGDDEDEVTDWFHKYVVASVVEDDLVGGNDDMVAAYEYVGDAGWRKDEPDGIGKAEDLTWSDWRGYKQVTVRSGNGQSMPGRTDHFFLRGLSGGKQANGSTPAVNRTDSTGASYTDHDQWSGHELETIVYNGSDVIKKTINQPWRHITRTQTEDWGSRQSAYVRVDVVRNLISMPDDAQGNDVWREVKTVTSFDTAWGRALQVEDLGDVATSGDDKCVQTWYADNPDTYMYMYVSRTRTVSVGCGLTPDLNTQLVADARTSFDLKAYGEPPVKGIRTRSESLDRYDGTDTRYLVTSETTTQDGYGRATTVKDAGGHATTTAFVETDGLTTQTTVTSPAPFSHVTTTTQDPAYGVPTVIEDVNLNRSDLAYDALGRLAEVWRADRSKAQGAAPSMRFTYTVRNDKPSVIKTETLRNDGSYRPTYELFDGMLRPRQTQAPGSGGWLLADTFYNGVGQAYKTNKGYLATGTPGDIPIVTAEGSVNGQTTFTYDQAGRQIVETFSVAGDARWSTSTTYEGDRVHVDPPAGGIATTTVSGARGQVTELRQYHGDSPSGPADVTHYTYTPSGQLETVTDPSGNKWTYHYNQRGLKEWIEDPDSGETHYTYDAIGNVGSATDERGNTLSYKYDELNRKTEMWQGQIGSGTKLAAWVYDSLAGNKGQLHYSQRLVDGQSYYTVYAMRDKLYRPLKVNYSFPAAGVGTALGKSYQFTTAYNTDGTVQSTGFPAAGGLLAEAVVTSYDGLQRATGLSGTSSYVTSTLHGDLGELRQAELFTGGANKKAWLTYEYERGTGRLVRSRVDRQGVATIDMDARYHYDAAGNVLSIADGATTPGGTDVQCFEHDHLRRLTEAWSHASTTKACADGVDETGVGGPAPYRQSWTFDAVGNRETETVHALSGGTDTERDYHYADAGEPGPHLLRSVSEAGPGGAKTYAYEYDSSGNTVCRPAAAASNNCATGTGSQNLTWDAEGHLATSAPAGGQPTTYIYDADGNRIARKDAGGSTTLFLPGMDLAASGSTVTGTRYYGFGGQIVAVRNSTGVHFTAADHHGTASCTINAVTGAITWRRTTPYGGTRGTPPSAWPDTKGFVGGTEDPTGLVHLGAREYDPSTGRFVSIDLLMDPYHPQTLHGYVYGNNSPVTFSDPTGNDWWDPVANFFRRLGEIDDKSPYLDLTCGTAECINFRNKRETGHDDMGHTWLTVYSGVPVVDSLAMNADAALYRSEGNEKAAAEVEEAIQADTNIAMSGVGLVVPGVLVRWFQRLARLAKEKKLIGKIAPDGSDLARMVQGGRGKLADPMSGKNGAVFEYIDAKGKKRTTMMFSDWPIHAERLIWAQLEKQGVKPNQVTRIYTEFQPCSTPTVKAGCNRFVNDTFTEAKVTWAWEYDDQASRLRGKAEKAKYLAQKYG</sequence>
<dbReference type="InterPro" id="IPR022385">
    <property type="entry name" value="Rhs_assc_core"/>
</dbReference>
<dbReference type="EMBL" id="JBHTAC010000008">
    <property type="protein sequence ID" value="MFC7242999.1"/>
    <property type="molecule type" value="Genomic_DNA"/>
</dbReference>
<evidence type="ECO:0000259" key="3">
    <source>
        <dbReference type="Pfam" id="PF25023"/>
    </source>
</evidence>
<dbReference type="InterPro" id="IPR032722">
    <property type="entry name" value="Deaminase_XOO_2897"/>
</dbReference>
<feature type="domain" description="Teneurin-like YD-shell" evidence="3">
    <location>
        <begin position="1600"/>
        <end position="1807"/>
    </location>
</feature>
<dbReference type="InterPro" id="IPR056823">
    <property type="entry name" value="TEN-like_YD-shell"/>
</dbReference>
<dbReference type="Proteomes" id="UP001596392">
    <property type="component" value="Unassembled WGS sequence"/>
</dbReference>
<feature type="region of interest" description="Disordered" evidence="2">
    <location>
        <begin position="17"/>
        <end position="55"/>
    </location>
</feature>
<dbReference type="Gene3D" id="2.180.10.10">
    <property type="entry name" value="RHS repeat-associated core"/>
    <property type="match status" value="1"/>
</dbReference>
<keyword evidence="5" id="KW-1185">Reference proteome</keyword>
<evidence type="ECO:0000313" key="5">
    <source>
        <dbReference type="Proteomes" id="UP001596392"/>
    </source>
</evidence>
<accession>A0ABW2GSQ5</accession>
<dbReference type="RefSeq" id="WP_376806243.1">
    <property type="nucleotide sequence ID" value="NZ_JBHTAC010000008.1"/>
</dbReference>
<gene>
    <name evidence="4" type="ORF">ACFQO7_10975</name>
</gene>
<feature type="compositionally biased region" description="Basic and acidic residues" evidence="2">
    <location>
        <begin position="40"/>
        <end position="55"/>
    </location>
</feature>
<dbReference type="NCBIfam" id="TIGR01643">
    <property type="entry name" value="YD_repeat_2x"/>
    <property type="match status" value="2"/>
</dbReference>
<evidence type="ECO:0000256" key="1">
    <source>
        <dbReference type="ARBA" id="ARBA00022737"/>
    </source>
</evidence>
<dbReference type="InterPro" id="IPR006530">
    <property type="entry name" value="YD"/>
</dbReference>
<dbReference type="NCBIfam" id="TIGR03696">
    <property type="entry name" value="Rhs_assc_core"/>
    <property type="match status" value="1"/>
</dbReference>
<reference evidence="5" key="1">
    <citation type="journal article" date="2019" name="Int. J. Syst. Evol. Microbiol.">
        <title>The Global Catalogue of Microorganisms (GCM) 10K type strain sequencing project: providing services to taxonomists for standard genome sequencing and annotation.</title>
        <authorList>
            <consortium name="The Broad Institute Genomics Platform"/>
            <consortium name="The Broad Institute Genome Sequencing Center for Infectious Disease"/>
            <person name="Wu L."/>
            <person name="Ma J."/>
        </authorList>
    </citation>
    <scope>NUCLEOTIDE SEQUENCE [LARGE SCALE GENOMIC DNA]</scope>
    <source>
        <strain evidence="5">CGMCC 1.9106</strain>
    </source>
</reference>
<dbReference type="PANTHER" id="PTHR32305:SF17">
    <property type="entry name" value="TRNA NUCLEASE WAPA"/>
    <property type="match status" value="1"/>
</dbReference>
<feature type="compositionally biased region" description="Polar residues" evidence="2">
    <location>
        <begin position="768"/>
        <end position="786"/>
    </location>
</feature>
<dbReference type="Pfam" id="PF14440">
    <property type="entry name" value="XOO_2897-deam"/>
    <property type="match status" value="1"/>
</dbReference>
<dbReference type="InterPro" id="IPR050708">
    <property type="entry name" value="T6SS_VgrG/RHS"/>
</dbReference>
<keyword evidence="1" id="KW-0677">Repeat</keyword>
<comment type="caution">
    <text evidence="4">The sequence shown here is derived from an EMBL/GenBank/DDBJ whole genome shotgun (WGS) entry which is preliminary data.</text>
</comment>
<feature type="region of interest" description="Disordered" evidence="2">
    <location>
        <begin position="768"/>
        <end position="791"/>
    </location>
</feature>